<organism evidence="2 3">
    <name type="scientific">Sinomonas cyclohexanicum</name>
    <name type="common">Corynebacterium cyclohexanicum</name>
    <dbReference type="NCBI Taxonomy" id="322009"/>
    <lineage>
        <taxon>Bacteria</taxon>
        <taxon>Bacillati</taxon>
        <taxon>Actinomycetota</taxon>
        <taxon>Actinomycetes</taxon>
        <taxon>Micrococcales</taxon>
        <taxon>Micrococcaceae</taxon>
        <taxon>Sinomonas</taxon>
    </lineage>
</organism>
<proteinExistence type="predicted"/>
<dbReference type="RefSeq" id="WP_229230953.1">
    <property type="nucleotide sequence ID" value="NZ_AP024525.1"/>
</dbReference>
<dbReference type="CDD" id="cd00093">
    <property type="entry name" value="HTH_XRE"/>
    <property type="match status" value="1"/>
</dbReference>
<dbReference type="SMART" id="SM00530">
    <property type="entry name" value="HTH_XRE"/>
    <property type="match status" value="1"/>
</dbReference>
<name>A0ABN6FBU4_SINCY</name>
<sequence>MERTPAKLLAELRILSGMTVDQLGRLMGVSRRSVHNWLNGGAMSAAHAERLATLTDMVSKLPAETPLQRRAALLDSSGGQSLFHQWISTLPTDAQLQASAISARDRVSL</sequence>
<dbReference type="Gene3D" id="1.10.260.40">
    <property type="entry name" value="lambda repressor-like DNA-binding domains"/>
    <property type="match status" value="1"/>
</dbReference>
<dbReference type="Proteomes" id="UP001319861">
    <property type="component" value="Chromosome"/>
</dbReference>
<protein>
    <recommendedName>
        <fullName evidence="1">HTH cro/C1-type domain-containing protein</fullName>
    </recommendedName>
</protein>
<dbReference type="InterPro" id="IPR001387">
    <property type="entry name" value="Cro/C1-type_HTH"/>
</dbReference>
<dbReference type="PROSITE" id="PS50943">
    <property type="entry name" value="HTH_CROC1"/>
    <property type="match status" value="1"/>
</dbReference>
<feature type="domain" description="HTH cro/C1-type" evidence="1">
    <location>
        <begin position="9"/>
        <end position="61"/>
    </location>
</feature>
<evidence type="ECO:0000259" key="1">
    <source>
        <dbReference type="PROSITE" id="PS50943"/>
    </source>
</evidence>
<dbReference type="Pfam" id="PF01381">
    <property type="entry name" value="HTH_3"/>
    <property type="match status" value="1"/>
</dbReference>
<keyword evidence="3" id="KW-1185">Reference proteome</keyword>
<dbReference type="InterPro" id="IPR010982">
    <property type="entry name" value="Lambda_DNA-bd_dom_sf"/>
</dbReference>
<dbReference type="SUPFAM" id="SSF47413">
    <property type="entry name" value="lambda repressor-like DNA-binding domains"/>
    <property type="match status" value="1"/>
</dbReference>
<evidence type="ECO:0000313" key="3">
    <source>
        <dbReference type="Proteomes" id="UP001319861"/>
    </source>
</evidence>
<reference evidence="2 3" key="1">
    <citation type="journal article" date="2021" name="J. Biosci. Bioeng.">
        <title>Identification and characterization of a chc gene cluster responsible for the aromatization pathway of cyclohexanecarboxylate degradation in Sinomonas cyclohexanicum ATCC 51369.</title>
        <authorList>
            <person name="Yamamoto T."/>
            <person name="Hasegawa Y."/>
            <person name="Lau P.C.K."/>
            <person name="Iwaki H."/>
        </authorList>
    </citation>
    <scope>NUCLEOTIDE SEQUENCE [LARGE SCALE GENOMIC DNA]</scope>
    <source>
        <strain evidence="2 3">ATCC 51369</strain>
    </source>
</reference>
<accession>A0ABN6FBU4</accession>
<gene>
    <name evidence="2" type="ORF">SCMU_00210</name>
</gene>
<evidence type="ECO:0000313" key="2">
    <source>
        <dbReference type="EMBL" id="BCT74179.1"/>
    </source>
</evidence>
<dbReference type="EMBL" id="AP024525">
    <property type="protein sequence ID" value="BCT74179.1"/>
    <property type="molecule type" value="Genomic_DNA"/>
</dbReference>